<evidence type="ECO:0000313" key="5">
    <source>
        <dbReference type="Proteomes" id="UP001314635"/>
    </source>
</evidence>
<keyword evidence="5" id="KW-1185">Reference proteome</keyword>
<dbReference type="PANTHER" id="PTHR30466:SF11">
    <property type="entry name" value="FLAVIN-DEPENDENT MONOOXYGENASE, REDUCTASE SUBUNIT HSAB"/>
    <property type="match status" value="1"/>
</dbReference>
<dbReference type="InterPro" id="IPR050268">
    <property type="entry name" value="NADH-dep_flavin_reductase"/>
</dbReference>
<accession>A0ABS5GGA0</accession>
<dbReference type="InterPro" id="IPR002563">
    <property type="entry name" value="Flavin_Rdtase-like_dom"/>
</dbReference>
<dbReference type="SUPFAM" id="SSF50475">
    <property type="entry name" value="FMN-binding split barrel"/>
    <property type="match status" value="1"/>
</dbReference>
<evidence type="ECO:0000259" key="3">
    <source>
        <dbReference type="SMART" id="SM00903"/>
    </source>
</evidence>
<dbReference type="Proteomes" id="UP001314635">
    <property type="component" value="Unassembled WGS sequence"/>
</dbReference>
<protein>
    <submittedName>
        <fullName evidence="4">Flavin reductase family protein</fullName>
    </submittedName>
</protein>
<dbReference type="InterPro" id="IPR012349">
    <property type="entry name" value="Split_barrel_FMN-bd"/>
</dbReference>
<sequence>MNSIVRLMPDATALQPDFRSAMRQLVGGVSVITVGRGDEITGMTVSSLSSLSVDPPSVIVSLNRNASSWPILQRERVFGANLLAADQIDVAERFAGKGGLKGAERFAGAEWRRHVTGVPLLAGALAALDCEVEEIIERHSHGIVIGRVVHVEVAPQAAALAYWHGGYVPVDREDDLARLAALSVPDPRLPPKR</sequence>
<evidence type="ECO:0000256" key="1">
    <source>
        <dbReference type="ARBA" id="ARBA00008898"/>
    </source>
</evidence>
<keyword evidence="2" id="KW-0560">Oxidoreductase</keyword>
<name>A0ABS5GGA0_9BRAD</name>
<feature type="domain" description="Flavin reductase like" evidence="3">
    <location>
        <begin position="22"/>
        <end position="169"/>
    </location>
</feature>
<dbReference type="Gene3D" id="2.30.110.10">
    <property type="entry name" value="Electron Transport, Fmn-binding Protein, Chain A"/>
    <property type="match status" value="1"/>
</dbReference>
<dbReference type="PANTHER" id="PTHR30466">
    <property type="entry name" value="FLAVIN REDUCTASE"/>
    <property type="match status" value="1"/>
</dbReference>
<comment type="caution">
    <text evidence="4">The sequence shown here is derived from an EMBL/GenBank/DDBJ whole genome shotgun (WGS) entry which is preliminary data.</text>
</comment>
<proteinExistence type="inferred from homology"/>
<organism evidence="4 5">
    <name type="scientific">Bradyrhizobium denitrificans</name>
    <dbReference type="NCBI Taxonomy" id="2734912"/>
    <lineage>
        <taxon>Bacteria</taxon>
        <taxon>Pseudomonadati</taxon>
        <taxon>Pseudomonadota</taxon>
        <taxon>Alphaproteobacteria</taxon>
        <taxon>Hyphomicrobiales</taxon>
        <taxon>Nitrobacteraceae</taxon>
        <taxon>Bradyrhizobium</taxon>
    </lineage>
</organism>
<comment type="similarity">
    <text evidence="1">Belongs to the non-flavoprotein flavin reductase family.</text>
</comment>
<dbReference type="SMART" id="SM00903">
    <property type="entry name" value="Flavin_Reduct"/>
    <property type="match status" value="1"/>
</dbReference>
<dbReference type="Pfam" id="PF01613">
    <property type="entry name" value="Flavin_Reduct"/>
    <property type="match status" value="1"/>
</dbReference>
<reference evidence="5" key="1">
    <citation type="journal article" date="2021" name="ISME J.">
        <title>Evolutionary origin and ecological implication of a unique nif island in free-living Bradyrhizobium lineages.</title>
        <authorList>
            <person name="Tao J."/>
        </authorList>
    </citation>
    <scope>NUCLEOTIDE SEQUENCE [LARGE SCALE GENOMIC DNA]</scope>
    <source>
        <strain evidence="5">SZCCT0094</strain>
    </source>
</reference>
<gene>
    <name evidence="4" type="ORF">JQ619_31735</name>
</gene>
<dbReference type="EMBL" id="JAFCLK010000039">
    <property type="protein sequence ID" value="MBR1140340.1"/>
    <property type="molecule type" value="Genomic_DNA"/>
</dbReference>
<evidence type="ECO:0000313" key="4">
    <source>
        <dbReference type="EMBL" id="MBR1140340.1"/>
    </source>
</evidence>
<evidence type="ECO:0000256" key="2">
    <source>
        <dbReference type="ARBA" id="ARBA00023002"/>
    </source>
</evidence>
<dbReference type="RefSeq" id="WP_041750494.1">
    <property type="nucleotide sequence ID" value="NZ_JABFDP010000038.1"/>
</dbReference>